<dbReference type="GeneTree" id="ENSGT00940000156053"/>
<evidence type="ECO:0000256" key="12">
    <source>
        <dbReference type="ARBA" id="ARBA00022670"/>
    </source>
</evidence>
<dbReference type="Pfam" id="PF12436">
    <property type="entry name" value="USP7_ICP0_bdg"/>
    <property type="match status" value="1"/>
</dbReference>
<evidence type="ECO:0000256" key="7">
    <source>
        <dbReference type="ARBA" id="ARBA00021393"/>
    </source>
</evidence>
<dbReference type="Gene3D" id="2.60.210.10">
    <property type="entry name" value="Apoptosis, Tumor Necrosis Factor Receptor Associated Protein 2, Chain A"/>
    <property type="match status" value="1"/>
</dbReference>
<keyword evidence="15" id="KW-0788">Thiol protease</keyword>
<dbReference type="CDD" id="cd03772">
    <property type="entry name" value="MATH_HAUSP"/>
    <property type="match status" value="1"/>
</dbReference>
<evidence type="ECO:0000256" key="15">
    <source>
        <dbReference type="ARBA" id="ARBA00022807"/>
    </source>
</evidence>
<dbReference type="PROSITE" id="PS50144">
    <property type="entry name" value="MATH"/>
    <property type="match status" value="1"/>
</dbReference>
<reference evidence="24" key="1">
    <citation type="submission" date="2025-08" db="UniProtKB">
        <authorList>
            <consortium name="Ensembl"/>
        </authorList>
    </citation>
    <scope>IDENTIFICATION</scope>
</reference>
<evidence type="ECO:0000256" key="8">
    <source>
        <dbReference type="ARBA" id="ARBA00022454"/>
    </source>
</evidence>
<feature type="region of interest" description="Disordered" evidence="21">
    <location>
        <begin position="1"/>
        <end position="37"/>
    </location>
</feature>
<feature type="domain" description="USP" evidence="23">
    <location>
        <begin position="176"/>
        <end position="474"/>
    </location>
</feature>
<evidence type="ECO:0000256" key="18">
    <source>
        <dbReference type="ARBA" id="ARBA00031500"/>
    </source>
</evidence>
<dbReference type="PROSITE" id="PS50235">
    <property type="entry name" value="USP_3"/>
    <property type="match status" value="1"/>
</dbReference>
<keyword evidence="11" id="KW-0597">Phosphoprotein</keyword>
<dbReference type="SUPFAM" id="SSF54001">
    <property type="entry name" value="Cysteine proteinases"/>
    <property type="match status" value="1"/>
</dbReference>
<evidence type="ECO:0000313" key="24">
    <source>
        <dbReference type="Ensembl" id="ENSOKIP00005087849.1"/>
    </source>
</evidence>
<organism evidence="24 25">
    <name type="scientific">Oncorhynchus kisutch</name>
    <name type="common">Coho salmon</name>
    <name type="synonym">Salmo kisutch</name>
    <dbReference type="NCBI Taxonomy" id="8019"/>
    <lineage>
        <taxon>Eukaryota</taxon>
        <taxon>Metazoa</taxon>
        <taxon>Chordata</taxon>
        <taxon>Craniata</taxon>
        <taxon>Vertebrata</taxon>
        <taxon>Euteleostomi</taxon>
        <taxon>Actinopterygii</taxon>
        <taxon>Neopterygii</taxon>
        <taxon>Teleostei</taxon>
        <taxon>Protacanthopterygii</taxon>
        <taxon>Salmoniformes</taxon>
        <taxon>Salmonidae</taxon>
        <taxon>Salmoninae</taxon>
        <taxon>Oncorhynchus</taxon>
    </lineage>
</organism>
<sequence>MEAGDTDDPPRIPANPVINGNVAMADGHNTEEDMEDDTSWRSEATCRFVVERFSRLSESVLSPSCFVRNLPWKIMVMPRFYPDRPHQKSVGFFLQCNADSDSTSWSCHAQAMLKIINYKDDEKSFSRRISHLFFHKENDWGFSNFMSWSDVTDPERGFVEDDQVSFEVYVQADAPHGVAVFVCLTPSLSLLYQAVYMMPTEGDDSSKSVPLALQRVFYELQHSDKPVGTKKLTKSFGWETLDSFMQHDVQELCRVLLDNVENKMKGTCVEGTIPKLFRGKMVSYIQCKHVDYRSERIEDYYDIQLSIKGKKNIFESFKDYVAVEQLDGDNKYDAGEHGLQEAEKGVKFLTFPPILHLQLMRFMYDPQTDQNIKINDRFEFPEQLPLDEFLQKTDSKDPANYILHAVLVHSGDNHGGHYVVYLNPKGDGKWCKFDDDVVSRCTKEEAIEHNYGGHDDDLSVRHCTNAYMLVYIRESKLSEVLLAVNDVDIPQQLVERLQEEKRVEAQKRKERQEAHLYMQVQIVTEDQFCGHQGNDMYDEEKVKYTVFKVLKSSTLQEFVQNLSQTMGFPQDQMRLWPMQARSNGTKRPAMLDYEADCSKSMIDLSDNENPWTIFLETVDPEMAASGATLPKFDKDHDVMLFLKMYDPKSRSLNYCGHIYTAISCKIRDLLPVMCERAGFQQETSLILYEEVKPNLTERIQDYDVSLDKALDELMDGDIIVFQKDDPENDSSELPTAKDYFRDLYHRVDVIFCDKTIHNDPGFVVTLSNRMNYFQVAKTVAQRLNTDPMLLQFFKSQGYRDGPGNPLRHNYEGTLRDLLQFFKPRQPKKLYYQQVGGGGGGGGGNILYCHLEITLYPDKHGCVRDLLEECKKAVELSDKELLEIVSYKIIGVHQEDELLECLSPPPATWIRTLRCLIPVAHFHKEVFGTFGIPSYVMRRIQSMLEIQEKEFEKFKFAIVMMGRHQYLTEDEYEVNLKDFQPQPGNMSHPRPWLGLDHFNKAPKRGRYTYLEKAIKIHN</sequence>
<reference evidence="24" key="2">
    <citation type="submission" date="2025-09" db="UniProtKB">
        <authorList>
            <consortium name="Ensembl"/>
        </authorList>
    </citation>
    <scope>IDENTIFICATION</scope>
</reference>
<evidence type="ECO:0000256" key="13">
    <source>
        <dbReference type="ARBA" id="ARBA00022786"/>
    </source>
</evidence>
<evidence type="ECO:0000256" key="19">
    <source>
        <dbReference type="ARBA" id="ARBA00031508"/>
    </source>
</evidence>
<dbReference type="FunFam" id="3.10.20.90:FF:000057">
    <property type="entry name" value="Putative ubiquitin carboxyl-terminal hydrolase 7"/>
    <property type="match status" value="1"/>
</dbReference>
<gene>
    <name evidence="24" type="primary">USP7</name>
</gene>
<comment type="subcellular location">
    <subcellularLocation>
        <location evidence="2">Chromosome</location>
    </subcellularLocation>
    <subcellularLocation>
        <location evidence="4">Cytoplasm</location>
    </subcellularLocation>
    <subcellularLocation>
        <location evidence="3">Nucleus</location>
        <location evidence="3">PML body</location>
    </subcellularLocation>
</comment>
<evidence type="ECO:0000256" key="10">
    <source>
        <dbReference type="ARBA" id="ARBA00022490"/>
    </source>
</evidence>
<dbReference type="PROSITE" id="PS00973">
    <property type="entry name" value="USP_2"/>
    <property type="match status" value="1"/>
</dbReference>
<keyword evidence="16" id="KW-0832">Ubl conjugation</keyword>
<dbReference type="PANTHER" id="PTHR24006">
    <property type="entry name" value="UBIQUITIN CARBOXYL-TERMINAL HYDROLASE"/>
    <property type="match status" value="1"/>
</dbReference>
<keyword evidence="17" id="KW-0539">Nucleus</keyword>
<evidence type="ECO:0000256" key="5">
    <source>
        <dbReference type="ARBA" id="ARBA00009085"/>
    </source>
</evidence>
<evidence type="ECO:0000256" key="16">
    <source>
        <dbReference type="ARBA" id="ARBA00022843"/>
    </source>
</evidence>
<dbReference type="GO" id="GO:0016579">
    <property type="term" value="P:protein deubiquitination"/>
    <property type="evidence" value="ECO:0007669"/>
    <property type="project" value="InterPro"/>
</dbReference>
<comment type="similarity">
    <text evidence="5">Belongs to the peptidase C19 family.</text>
</comment>
<evidence type="ECO:0000256" key="2">
    <source>
        <dbReference type="ARBA" id="ARBA00004286"/>
    </source>
</evidence>
<evidence type="ECO:0000256" key="20">
    <source>
        <dbReference type="ARBA" id="ARBA00077310"/>
    </source>
</evidence>
<comment type="catalytic activity">
    <reaction evidence="1">
        <text>Thiol-dependent hydrolysis of ester, thioester, amide, peptide and isopeptide bonds formed by the C-terminal Gly of ubiquitin (a 76-residue protein attached to proteins as an intracellular targeting signal).</text>
        <dbReference type="EC" id="3.4.19.12"/>
    </reaction>
</comment>
<dbReference type="SMART" id="SM00061">
    <property type="entry name" value="MATH"/>
    <property type="match status" value="1"/>
</dbReference>
<evidence type="ECO:0000256" key="6">
    <source>
        <dbReference type="ARBA" id="ARBA00012759"/>
    </source>
</evidence>
<proteinExistence type="inferred from homology"/>
<dbReference type="Ensembl" id="ENSOKIT00005093933.1">
    <property type="protein sequence ID" value="ENSOKIP00005087849.1"/>
    <property type="gene ID" value="ENSOKIG00005036967.1"/>
</dbReference>
<evidence type="ECO:0000259" key="22">
    <source>
        <dbReference type="PROSITE" id="PS50144"/>
    </source>
</evidence>
<evidence type="ECO:0000313" key="25">
    <source>
        <dbReference type="Proteomes" id="UP000694557"/>
    </source>
</evidence>
<dbReference type="InterPro" id="IPR028889">
    <property type="entry name" value="USP"/>
</dbReference>
<dbReference type="FunFam" id="2.60.210.10:FF:000006">
    <property type="entry name" value="Ubiquitin carboxyl-terminal hydrolase 7"/>
    <property type="match status" value="1"/>
</dbReference>
<dbReference type="InterPro" id="IPR018200">
    <property type="entry name" value="USP_CS"/>
</dbReference>
<keyword evidence="25" id="KW-1185">Reference proteome</keyword>
<keyword evidence="14" id="KW-0378">Hydrolase</keyword>
<dbReference type="SUPFAM" id="SSF49599">
    <property type="entry name" value="TRAF domain-like"/>
    <property type="match status" value="1"/>
</dbReference>
<keyword evidence="10" id="KW-0963">Cytoplasm</keyword>
<dbReference type="GO" id="GO:0005694">
    <property type="term" value="C:chromosome"/>
    <property type="evidence" value="ECO:0007669"/>
    <property type="project" value="UniProtKB-SubCell"/>
</dbReference>
<feature type="domain" description="MATH" evidence="22">
    <location>
        <begin position="43"/>
        <end position="170"/>
    </location>
</feature>
<dbReference type="InterPro" id="IPR029346">
    <property type="entry name" value="USP_C"/>
</dbReference>
<dbReference type="Pfam" id="PF00443">
    <property type="entry name" value="UCH"/>
    <property type="match status" value="1"/>
</dbReference>
<evidence type="ECO:0000259" key="23">
    <source>
        <dbReference type="PROSITE" id="PS50235"/>
    </source>
</evidence>
<dbReference type="InterPro" id="IPR002083">
    <property type="entry name" value="MATH/TRAF_dom"/>
</dbReference>
<keyword evidence="9" id="KW-0217">Developmental protein</keyword>
<dbReference type="InterPro" id="IPR001394">
    <property type="entry name" value="Peptidase_C19_UCH"/>
</dbReference>
<dbReference type="AlphaFoldDB" id="A0A8C7JKH7"/>
<evidence type="ECO:0000256" key="1">
    <source>
        <dbReference type="ARBA" id="ARBA00000707"/>
    </source>
</evidence>
<evidence type="ECO:0000256" key="9">
    <source>
        <dbReference type="ARBA" id="ARBA00022473"/>
    </source>
</evidence>
<evidence type="ECO:0000256" key="4">
    <source>
        <dbReference type="ARBA" id="ARBA00004496"/>
    </source>
</evidence>
<dbReference type="FunFam" id="3.90.70.10:FF:000005">
    <property type="entry name" value="Ubiquitin carboxyl-terminal hydrolase 7"/>
    <property type="match status" value="1"/>
</dbReference>
<dbReference type="GO" id="GO:0004843">
    <property type="term" value="F:cysteine-type deubiquitinase activity"/>
    <property type="evidence" value="ECO:0007669"/>
    <property type="project" value="UniProtKB-EC"/>
</dbReference>
<name>A0A8C7JKH7_ONCKI</name>
<dbReference type="InterPro" id="IPR024729">
    <property type="entry name" value="USP7_ICP0-binding_dom"/>
</dbReference>
<dbReference type="EC" id="3.4.19.12" evidence="6"/>
<dbReference type="InterPro" id="IPR038765">
    <property type="entry name" value="Papain-like_cys_pep_sf"/>
</dbReference>
<dbReference type="FunFam" id="3.10.20.90:FF:000064">
    <property type="entry name" value="Putative ubiquitin carboxyl-terminal hydrolase 7"/>
    <property type="match status" value="1"/>
</dbReference>
<dbReference type="GO" id="GO:0031647">
    <property type="term" value="P:regulation of protein stability"/>
    <property type="evidence" value="ECO:0007669"/>
    <property type="project" value="TreeGrafter"/>
</dbReference>
<dbReference type="Proteomes" id="UP000694557">
    <property type="component" value="Unassembled WGS sequence"/>
</dbReference>
<evidence type="ECO:0000256" key="3">
    <source>
        <dbReference type="ARBA" id="ARBA00004322"/>
    </source>
</evidence>
<dbReference type="GO" id="GO:0006508">
    <property type="term" value="P:proteolysis"/>
    <property type="evidence" value="ECO:0007669"/>
    <property type="project" value="UniProtKB-KW"/>
</dbReference>
<dbReference type="InterPro" id="IPR050164">
    <property type="entry name" value="Peptidase_C19"/>
</dbReference>
<evidence type="ECO:0000256" key="17">
    <source>
        <dbReference type="ARBA" id="ARBA00023242"/>
    </source>
</evidence>
<evidence type="ECO:0000256" key="21">
    <source>
        <dbReference type="SAM" id="MobiDB-lite"/>
    </source>
</evidence>
<dbReference type="Gene3D" id="3.90.70.10">
    <property type="entry name" value="Cysteine proteinases"/>
    <property type="match status" value="1"/>
</dbReference>
<keyword evidence="13" id="KW-0833">Ubl conjugation pathway</keyword>
<evidence type="ECO:0000256" key="11">
    <source>
        <dbReference type="ARBA" id="ARBA00022553"/>
    </source>
</evidence>
<evidence type="ECO:0000256" key="14">
    <source>
        <dbReference type="ARBA" id="ARBA00022801"/>
    </source>
</evidence>
<dbReference type="CDD" id="cd02659">
    <property type="entry name" value="peptidase_C19C"/>
    <property type="match status" value="1"/>
</dbReference>
<dbReference type="PANTHER" id="PTHR24006:SF644">
    <property type="entry name" value="UBIQUITIN CARBOXYL-TERMINAL HYDROLASE 7"/>
    <property type="match status" value="1"/>
</dbReference>
<dbReference type="Pfam" id="PF14533">
    <property type="entry name" value="USP7_C2"/>
    <property type="match status" value="1"/>
</dbReference>
<keyword evidence="8" id="KW-0158">Chromosome</keyword>
<dbReference type="Gene3D" id="3.10.20.90">
    <property type="entry name" value="Phosphatidylinositol 3-kinase Catalytic Subunit, Chain A, domain 1"/>
    <property type="match status" value="2"/>
</dbReference>
<dbReference type="GO" id="GO:0005829">
    <property type="term" value="C:cytosol"/>
    <property type="evidence" value="ECO:0007669"/>
    <property type="project" value="TreeGrafter"/>
</dbReference>
<dbReference type="Pfam" id="PF22486">
    <property type="entry name" value="MATH_2"/>
    <property type="match status" value="1"/>
</dbReference>
<dbReference type="GO" id="GO:0016605">
    <property type="term" value="C:PML body"/>
    <property type="evidence" value="ECO:0007669"/>
    <property type="project" value="UniProtKB-SubCell"/>
</dbReference>
<protein>
    <recommendedName>
        <fullName evidence="7">Ubiquitin carboxyl-terminal hydrolase 7</fullName>
        <ecNumber evidence="6">3.4.19.12</ecNumber>
    </recommendedName>
    <alternativeName>
        <fullName evidence="20">Deubiquitinating enzyme 7</fullName>
    </alternativeName>
    <alternativeName>
        <fullName evidence="19">Ubiquitin thioesterase 7</fullName>
    </alternativeName>
    <alternativeName>
        <fullName evidence="18">Ubiquitin-specific-processing protease 7</fullName>
    </alternativeName>
</protein>
<dbReference type="InterPro" id="IPR008974">
    <property type="entry name" value="TRAF-like"/>
</dbReference>
<accession>A0A8C7JKH7</accession>
<keyword evidence="12" id="KW-0645">Protease</keyword>